<comment type="caution">
    <text evidence="1">The sequence shown here is derived from an EMBL/GenBank/DDBJ whole genome shotgun (WGS) entry which is preliminary data.</text>
</comment>
<name>A0A397GAJ8_9GLOM</name>
<reference evidence="1 2" key="1">
    <citation type="submission" date="2018-08" db="EMBL/GenBank/DDBJ databases">
        <title>Genome and evolution of the arbuscular mycorrhizal fungus Diversispora epigaea (formerly Glomus versiforme) and its bacterial endosymbionts.</title>
        <authorList>
            <person name="Sun X."/>
            <person name="Fei Z."/>
            <person name="Harrison M."/>
        </authorList>
    </citation>
    <scope>NUCLEOTIDE SEQUENCE [LARGE SCALE GENOMIC DNA]</scope>
    <source>
        <strain evidence="1 2">IT104</strain>
    </source>
</reference>
<proteinExistence type="predicted"/>
<gene>
    <name evidence="1" type="ORF">Glove_562g35</name>
</gene>
<dbReference type="EMBL" id="PQFF01000477">
    <property type="protein sequence ID" value="RHZ48032.1"/>
    <property type="molecule type" value="Genomic_DNA"/>
</dbReference>
<keyword evidence="2" id="KW-1185">Reference proteome</keyword>
<dbReference type="AlphaFoldDB" id="A0A397GAJ8"/>
<evidence type="ECO:0000313" key="2">
    <source>
        <dbReference type="Proteomes" id="UP000266861"/>
    </source>
</evidence>
<evidence type="ECO:0000313" key="1">
    <source>
        <dbReference type="EMBL" id="RHZ48032.1"/>
    </source>
</evidence>
<dbReference type="Proteomes" id="UP000266861">
    <property type="component" value="Unassembled WGS sequence"/>
</dbReference>
<protein>
    <submittedName>
        <fullName evidence="1">Uncharacterized protein</fullName>
    </submittedName>
</protein>
<accession>A0A397GAJ8</accession>
<sequence>MFHDNTGLGYKPGEIDKIGRTIATKFTSLQMKNNKILLLSTLSGFDVALLEQSVNTSGTSYKWIQLPLLRANHYMEILDELNLHLGKIDLSYDNKTDGPLKTVTQLLKEKIYLLVYGLDFIREEVDISSKKFIPSKVDKSRPEEAEHLSVNMLLFRIYLLRSLKYEQVELVELIGNYSAISNANIKFVYANKIAEKNNYKDFVSIINKPKAPAMDWAVTFFNSKNIPTFLFQAPDIPNLRSQSNNNSQNLTYKKNLVLNFVSIINKPKAPAMDWAVTFFNSKNIPTFLFQAPDIPNLRSQSNNNSQNLTYKKNLVLSF</sequence>
<dbReference type="OrthoDB" id="10315830at2759"/>
<organism evidence="1 2">
    <name type="scientific">Diversispora epigaea</name>
    <dbReference type="NCBI Taxonomy" id="1348612"/>
    <lineage>
        <taxon>Eukaryota</taxon>
        <taxon>Fungi</taxon>
        <taxon>Fungi incertae sedis</taxon>
        <taxon>Mucoromycota</taxon>
        <taxon>Glomeromycotina</taxon>
        <taxon>Glomeromycetes</taxon>
        <taxon>Diversisporales</taxon>
        <taxon>Diversisporaceae</taxon>
        <taxon>Diversispora</taxon>
    </lineage>
</organism>